<reference evidence="2" key="1">
    <citation type="journal article" date="2019" name="Int. J. Syst. Evol. Microbiol.">
        <title>The Global Catalogue of Microorganisms (GCM) 10K type strain sequencing project: providing services to taxonomists for standard genome sequencing and annotation.</title>
        <authorList>
            <consortium name="The Broad Institute Genomics Platform"/>
            <consortium name="The Broad Institute Genome Sequencing Center for Infectious Disease"/>
            <person name="Wu L."/>
            <person name="Ma J."/>
        </authorList>
    </citation>
    <scope>NUCLEOTIDE SEQUENCE [LARGE SCALE GENOMIC DNA]</scope>
    <source>
        <strain evidence="2">CCUG 55854</strain>
    </source>
</reference>
<keyword evidence="2" id="KW-1185">Reference proteome</keyword>
<dbReference type="Proteomes" id="UP001597033">
    <property type="component" value="Unassembled WGS sequence"/>
</dbReference>
<proteinExistence type="predicted"/>
<gene>
    <name evidence="1" type="ORF">ACFQ2N_12405</name>
</gene>
<accession>A0ABW3LXP8</accession>
<dbReference type="EMBL" id="JBHTKN010000008">
    <property type="protein sequence ID" value="MFD1043146.1"/>
    <property type="molecule type" value="Genomic_DNA"/>
</dbReference>
<protein>
    <submittedName>
        <fullName evidence="1">Uncharacterized protein</fullName>
    </submittedName>
</protein>
<organism evidence="1 2">
    <name type="scientific">Pseudoxanthomonas kaohsiungensis</name>
    <dbReference type="NCBI Taxonomy" id="283923"/>
    <lineage>
        <taxon>Bacteria</taxon>
        <taxon>Pseudomonadati</taxon>
        <taxon>Pseudomonadota</taxon>
        <taxon>Gammaproteobacteria</taxon>
        <taxon>Lysobacterales</taxon>
        <taxon>Lysobacteraceae</taxon>
        <taxon>Pseudoxanthomonas</taxon>
    </lineage>
</organism>
<evidence type="ECO:0000313" key="2">
    <source>
        <dbReference type="Proteomes" id="UP001597033"/>
    </source>
</evidence>
<name>A0ABW3LXP8_9GAMM</name>
<comment type="caution">
    <text evidence="1">The sequence shown here is derived from an EMBL/GenBank/DDBJ whole genome shotgun (WGS) entry which is preliminary data.</text>
</comment>
<dbReference type="RefSeq" id="WP_162377127.1">
    <property type="nucleotide sequence ID" value="NZ_JBHTKN010000008.1"/>
</dbReference>
<evidence type="ECO:0000313" key="1">
    <source>
        <dbReference type="EMBL" id="MFD1043146.1"/>
    </source>
</evidence>
<sequence length="120" mass="13070">MDELEQYVGARQQQLTSEELEAPDPLLVSKVLAAMADLGVDEDALDELVHEAVMEEGMEALNLLQDAGAQQDELDSRERAAATLNNEGRESQVRALAAIYGNEGLLRSLREILAPATPRP</sequence>